<dbReference type="Proteomes" id="UP000741360">
    <property type="component" value="Unassembled WGS sequence"/>
</dbReference>
<dbReference type="GO" id="GO:0016887">
    <property type="term" value="F:ATP hydrolysis activity"/>
    <property type="evidence" value="ECO:0007669"/>
    <property type="project" value="InterPro"/>
</dbReference>
<dbReference type="InterPro" id="IPR003593">
    <property type="entry name" value="AAA+_ATPase"/>
</dbReference>
<keyword evidence="4" id="KW-1278">Translocase</keyword>
<dbReference type="InterPro" id="IPR017871">
    <property type="entry name" value="ABC_transporter-like_CS"/>
</dbReference>
<evidence type="ECO:0000256" key="2">
    <source>
        <dbReference type="ARBA" id="ARBA00022741"/>
    </source>
</evidence>
<name>A0A932GPR4_UNCTE</name>
<dbReference type="Gene3D" id="3.40.50.300">
    <property type="entry name" value="P-loop containing nucleotide triphosphate hydrolases"/>
    <property type="match status" value="1"/>
</dbReference>
<dbReference type="PANTHER" id="PTHR42794:SF1">
    <property type="entry name" value="HEMIN IMPORT ATP-BINDING PROTEIN HMUV"/>
    <property type="match status" value="1"/>
</dbReference>
<dbReference type="PROSITE" id="PS00211">
    <property type="entry name" value="ABC_TRANSPORTER_1"/>
    <property type="match status" value="1"/>
</dbReference>
<comment type="caution">
    <text evidence="7">The sequence shown here is derived from an EMBL/GenBank/DDBJ whole genome shotgun (WGS) entry which is preliminary data.</text>
</comment>
<organism evidence="7 8">
    <name type="scientific">Tectimicrobiota bacterium</name>
    <dbReference type="NCBI Taxonomy" id="2528274"/>
    <lineage>
        <taxon>Bacteria</taxon>
        <taxon>Pseudomonadati</taxon>
        <taxon>Nitrospinota/Tectimicrobiota group</taxon>
        <taxon>Candidatus Tectimicrobiota</taxon>
    </lineage>
</organism>
<accession>A0A932GPR4</accession>
<evidence type="ECO:0000259" key="6">
    <source>
        <dbReference type="PROSITE" id="PS50893"/>
    </source>
</evidence>
<dbReference type="EMBL" id="JACPSX010000121">
    <property type="protein sequence ID" value="MBI3014735.1"/>
    <property type="molecule type" value="Genomic_DNA"/>
</dbReference>
<protein>
    <submittedName>
        <fullName evidence="7">ABC transporter ATP-binding protein</fullName>
    </submittedName>
</protein>
<dbReference type="AlphaFoldDB" id="A0A932GPR4"/>
<dbReference type="FunFam" id="3.40.50.300:FF:000134">
    <property type="entry name" value="Iron-enterobactin ABC transporter ATP-binding protein"/>
    <property type="match status" value="1"/>
</dbReference>
<keyword evidence="3 7" id="KW-0067">ATP-binding</keyword>
<reference evidence="7" key="1">
    <citation type="submission" date="2020-07" db="EMBL/GenBank/DDBJ databases">
        <title>Huge and variable diversity of episymbiotic CPR bacteria and DPANN archaea in groundwater ecosystems.</title>
        <authorList>
            <person name="He C.Y."/>
            <person name="Keren R."/>
            <person name="Whittaker M."/>
            <person name="Farag I.F."/>
            <person name="Doudna J."/>
            <person name="Cate J.H.D."/>
            <person name="Banfield J.F."/>
        </authorList>
    </citation>
    <scope>NUCLEOTIDE SEQUENCE</scope>
    <source>
        <strain evidence="7">NC_groundwater_717_Ag_S-0.2um_59_8</strain>
    </source>
</reference>
<gene>
    <name evidence="7" type="ORF">HYY65_06695</name>
</gene>
<dbReference type="CDD" id="cd03214">
    <property type="entry name" value="ABC_Iron-Siderophores_B12_Hemin"/>
    <property type="match status" value="1"/>
</dbReference>
<keyword evidence="2" id="KW-0547">Nucleotide-binding</keyword>
<comment type="function">
    <text evidence="5">Part of the ABC transporter complex HmuTUV involved in hemin import. Responsible for energy coupling to the transport system.</text>
</comment>
<dbReference type="SMART" id="SM00382">
    <property type="entry name" value="AAA"/>
    <property type="match status" value="1"/>
</dbReference>
<sequence>MAEPLVQIKNYSFHFGHTMVLDHVNLTLEKGEFLSIVGPNGAGKTTLLKCLDRILTGGRGLITIRGRLLDDYSQKELAKWIGYVPQASGPVPPFTVEEFVRMGRYPYRGLFTPMTPKDESAVLEALEVTGVREFSPRPLTALSAGERQKVTIAAALAQGTELLLLDEPATFLDPKHQDEIYALLHRVNRDRGVTILQVTHDLNQAVLVSGRVVALVRGKIMFTGSGADLMDNRILEKIYQKSFRFVTDPQTGMRLVLPEVAGG</sequence>
<dbReference type="PROSITE" id="PS50893">
    <property type="entry name" value="ABC_TRANSPORTER_2"/>
    <property type="match status" value="1"/>
</dbReference>
<evidence type="ECO:0000256" key="1">
    <source>
        <dbReference type="ARBA" id="ARBA00022448"/>
    </source>
</evidence>
<evidence type="ECO:0000256" key="3">
    <source>
        <dbReference type="ARBA" id="ARBA00022840"/>
    </source>
</evidence>
<dbReference type="SUPFAM" id="SSF52540">
    <property type="entry name" value="P-loop containing nucleoside triphosphate hydrolases"/>
    <property type="match status" value="1"/>
</dbReference>
<dbReference type="Pfam" id="PF00005">
    <property type="entry name" value="ABC_tran"/>
    <property type="match status" value="1"/>
</dbReference>
<proteinExistence type="predicted"/>
<dbReference type="GO" id="GO:0005524">
    <property type="term" value="F:ATP binding"/>
    <property type="evidence" value="ECO:0007669"/>
    <property type="project" value="UniProtKB-KW"/>
</dbReference>
<evidence type="ECO:0000256" key="5">
    <source>
        <dbReference type="ARBA" id="ARBA00037066"/>
    </source>
</evidence>
<evidence type="ECO:0000256" key="4">
    <source>
        <dbReference type="ARBA" id="ARBA00022967"/>
    </source>
</evidence>
<keyword evidence="1" id="KW-0813">Transport</keyword>
<evidence type="ECO:0000313" key="8">
    <source>
        <dbReference type="Proteomes" id="UP000741360"/>
    </source>
</evidence>
<evidence type="ECO:0000313" key="7">
    <source>
        <dbReference type="EMBL" id="MBI3014735.1"/>
    </source>
</evidence>
<dbReference type="PANTHER" id="PTHR42794">
    <property type="entry name" value="HEMIN IMPORT ATP-BINDING PROTEIN HMUV"/>
    <property type="match status" value="1"/>
</dbReference>
<dbReference type="InterPro" id="IPR003439">
    <property type="entry name" value="ABC_transporter-like_ATP-bd"/>
</dbReference>
<feature type="domain" description="ABC transporter" evidence="6">
    <location>
        <begin position="6"/>
        <end position="242"/>
    </location>
</feature>
<dbReference type="InterPro" id="IPR027417">
    <property type="entry name" value="P-loop_NTPase"/>
</dbReference>